<proteinExistence type="predicted"/>
<evidence type="ECO:0000259" key="1">
    <source>
        <dbReference type="Pfam" id="PF00884"/>
    </source>
</evidence>
<dbReference type="PANTHER" id="PTHR43751">
    <property type="entry name" value="SULFATASE"/>
    <property type="match status" value="1"/>
</dbReference>
<comment type="caution">
    <text evidence="2">The sequence shown here is derived from an EMBL/GenBank/DDBJ whole genome shotgun (WGS) entry which is preliminary data.</text>
</comment>
<gene>
    <name evidence="2" type="ORF">EZ449_21685</name>
</gene>
<feature type="domain" description="Sulfatase N-terminal" evidence="1">
    <location>
        <begin position="34"/>
        <end position="309"/>
    </location>
</feature>
<dbReference type="Gene3D" id="3.40.720.10">
    <property type="entry name" value="Alkaline Phosphatase, subunit A"/>
    <property type="match status" value="1"/>
</dbReference>
<keyword evidence="3" id="KW-1185">Reference proteome</keyword>
<dbReference type="InterPro" id="IPR052701">
    <property type="entry name" value="GAG_Ulvan_Degrading_Sulfatases"/>
</dbReference>
<organism evidence="2 3">
    <name type="scientific">Pedobacter frigidisoli</name>
    <dbReference type="NCBI Taxonomy" id="2530455"/>
    <lineage>
        <taxon>Bacteria</taxon>
        <taxon>Pseudomonadati</taxon>
        <taxon>Bacteroidota</taxon>
        <taxon>Sphingobacteriia</taxon>
        <taxon>Sphingobacteriales</taxon>
        <taxon>Sphingobacteriaceae</taxon>
        <taxon>Pedobacter</taxon>
    </lineage>
</organism>
<dbReference type="EMBL" id="SJSN01000031">
    <property type="protein sequence ID" value="TCC98133.1"/>
    <property type="molecule type" value="Genomic_DNA"/>
</dbReference>
<dbReference type="PANTHER" id="PTHR43751:SF1">
    <property type="entry name" value="SULFATASE ATSG-RELATED"/>
    <property type="match status" value="1"/>
</dbReference>
<dbReference type="RefSeq" id="WP_131562860.1">
    <property type="nucleotide sequence ID" value="NZ_SJSN01000031.1"/>
</dbReference>
<name>A0A4R0NFR5_9SPHI</name>
<dbReference type="InterPro" id="IPR017850">
    <property type="entry name" value="Alkaline_phosphatase_core_sf"/>
</dbReference>
<sequence>MKYKSLLVLLLFTALFIGARFPSLVKQTQKISQPNIIIIMADDLDSRQLSCYGGKNINTPNIDRLAAQGLKFNQIFASEAMCVPVRASLFTGLYPMRHGSFQNHKPVYDNKNLKSVCQYLGSNGYKVGLTGKNHSTTPRTVFPFQIIKGFETNCLSTTDNYYLDSVKQFITKKDRPYCLFVMSINPHIPWTVGNPAEFNPDKLVLPPNWVDTKEGRNKFCKYLAEVRELDNQVGDILKMLKNTGQDQNTMVVFLGEQGPEFPGGKWTSWDYGQKSSMIVRLYGKIKPGTETNAIVQYEDITPTLIDIAGGKPVAGLDGHSFLPVLYGRTNQFRNHAYGIHNNIPEGTPYSIRSVRDAKYKLILNLSAPAHYFNKPIMNPAHKNSIWASWARQADTDNNPHDRFIVQREINRPGTELYDIRADPYELQNLAGDTKYKSIIAGLTLKLKEWMKQQGDAGAVVDRRYPNTGSDKSD</sequence>
<dbReference type="Pfam" id="PF00884">
    <property type="entry name" value="Sulfatase"/>
    <property type="match status" value="1"/>
</dbReference>
<evidence type="ECO:0000313" key="2">
    <source>
        <dbReference type="EMBL" id="TCC98133.1"/>
    </source>
</evidence>
<reference evidence="2 3" key="1">
    <citation type="submission" date="2019-02" db="EMBL/GenBank/DDBJ databases">
        <title>Pedobacter sp. RP-3-11 sp. nov., isolated from Arctic soil.</title>
        <authorList>
            <person name="Dahal R.H."/>
        </authorList>
    </citation>
    <scope>NUCLEOTIDE SEQUENCE [LARGE SCALE GENOMIC DNA]</scope>
    <source>
        <strain evidence="2 3">RP-3-11</strain>
    </source>
</reference>
<dbReference type="Proteomes" id="UP000291485">
    <property type="component" value="Unassembled WGS sequence"/>
</dbReference>
<protein>
    <submittedName>
        <fullName evidence="2">Heparan N-sulfatase</fullName>
    </submittedName>
</protein>
<dbReference type="AlphaFoldDB" id="A0A4R0NFR5"/>
<dbReference type="SUPFAM" id="SSF53649">
    <property type="entry name" value="Alkaline phosphatase-like"/>
    <property type="match status" value="1"/>
</dbReference>
<dbReference type="CDD" id="cd16027">
    <property type="entry name" value="SGSH"/>
    <property type="match status" value="1"/>
</dbReference>
<accession>A0A4R0NFR5</accession>
<dbReference type="OrthoDB" id="975025at2"/>
<evidence type="ECO:0000313" key="3">
    <source>
        <dbReference type="Proteomes" id="UP000291485"/>
    </source>
</evidence>
<dbReference type="InterPro" id="IPR000917">
    <property type="entry name" value="Sulfatase_N"/>
</dbReference>